<dbReference type="EMBL" id="JAATNW010000004">
    <property type="protein sequence ID" value="NMH59900.1"/>
    <property type="molecule type" value="Genomic_DNA"/>
</dbReference>
<organism evidence="1 2">
    <name type="scientific">Alteromonas ponticola</name>
    <dbReference type="NCBI Taxonomy" id="2720613"/>
    <lineage>
        <taxon>Bacteria</taxon>
        <taxon>Pseudomonadati</taxon>
        <taxon>Pseudomonadota</taxon>
        <taxon>Gammaproteobacteria</taxon>
        <taxon>Alteromonadales</taxon>
        <taxon>Alteromonadaceae</taxon>
        <taxon>Alteromonas/Salinimonas group</taxon>
        <taxon>Alteromonas</taxon>
    </lineage>
</organism>
<dbReference type="Proteomes" id="UP000709336">
    <property type="component" value="Unassembled WGS sequence"/>
</dbReference>
<dbReference type="InterPro" id="IPR022080">
    <property type="entry name" value="DUF3630"/>
</dbReference>
<gene>
    <name evidence="1" type="ORF">HCJ96_07725</name>
</gene>
<protein>
    <submittedName>
        <fullName evidence="1">DUF3630 family protein</fullName>
    </submittedName>
</protein>
<reference evidence="1 2" key="1">
    <citation type="submission" date="2020-03" db="EMBL/GenBank/DDBJ databases">
        <title>Alteromonas ponticola sp. nov., isolated from seawater.</title>
        <authorList>
            <person name="Yoon J.-H."/>
            <person name="Kim Y.-O."/>
        </authorList>
    </citation>
    <scope>NUCLEOTIDE SEQUENCE [LARGE SCALE GENOMIC DNA]</scope>
    <source>
        <strain evidence="1 2">MYP5</strain>
    </source>
</reference>
<evidence type="ECO:0000313" key="2">
    <source>
        <dbReference type="Proteomes" id="UP000709336"/>
    </source>
</evidence>
<proteinExistence type="predicted"/>
<keyword evidence="2" id="KW-1185">Reference proteome</keyword>
<sequence length="100" mass="11700">MQPLTRPRLADNLRLAGNIILITLDLPVDERETNQFIDQLAQATRSHVINSNWGADRFQAEFEHVSHRFYLHIEWNCEAMWLECQQGNENIAQLLDLLTQ</sequence>
<dbReference type="Pfam" id="PF12305">
    <property type="entry name" value="DUF3630"/>
    <property type="match status" value="1"/>
</dbReference>
<name>A0ABX1R094_9ALTE</name>
<evidence type="ECO:0000313" key="1">
    <source>
        <dbReference type="EMBL" id="NMH59900.1"/>
    </source>
</evidence>
<dbReference type="RefSeq" id="WP_169210474.1">
    <property type="nucleotide sequence ID" value="NZ_JAATNW010000004.1"/>
</dbReference>
<comment type="caution">
    <text evidence="1">The sequence shown here is derived from an EMBL/GenBank/DDBJ whole genome shotgun (WGS) entry which is preliminary data.</text>
</comment>
<accession>A0ABX1R094</accession>